<evidence type="ECO:0000256" key="8">
    <source>
        <dbReference type="ARBA" id="ARBA00023163"/>
    </source>
</evidence>
<reference evidence="13" key="1">
    <citation type="submission" date="2014-01" db="EMBL/GenBank/DDBJ databases">
        <title>The Genome Sequence of Anopheles farauti FAR1 (V2).</title>
        <authorList>
            <consortium name="The Broad Institute Genomics Platform"/>
            <person name="Neafsey D.E."/>
            <person name="Besansky N."/>
            <person name="Howell P."/>
            <person name="Walton C."/>
            <person name="Young S.K."/>
            <person name="Zeng Q."/>
            <person name="Gargeya S."/>
            <person name="Fitzgerald M."/>
            <person name="Haas B."/>
            <person name="Abouelleil A."/>
            <person name="Allen A.W."/>
            <person name="Alvarado L."/>
            <person name="Arachchi H.M."/>
            <person name="Berlin A.M."/>
            <person name="Chapman S.B."/>
            <person name="Gainer-Dewar J."/>
            <person name="Goldberg J."/>
            <person name="Griggs A."/>
            <person name="Gujja S."/>
            <person name="Hansen M."/>
            <person name="Howarth C."/>
            <person name="Imamovic A."/>
            <person name="Ireland A."/>
            <person name="Larimer J."/>
            <person name="McCowan C."/>
            <person name="Murphy C."/>
            <person name="Pearson M."/>
            <person name="Poon T.W."/>
            <person name="Priest M."/>
            <person name="Roberts A."/>
            <person name="Saif S."/>
            <person name="Shea T."/>
            <person name="Sisk P."/>
            <person name="Sykes S."/>
            <person name="Wortman J."/>
            <person name="Nusbaum C."/>
            <person name="Birren B."/>
        </authorList>
    </citation>
    <scope>NUCLEOTIDE SEQUENCE [LARGE SCALE GENOMIC DNA]</scope>
    <source>
        <strain evidence="13">FAR1</strain>
    </source>
</reference>
<dbReference type="InterPro" id="IPR001841">
    <property type="entry name" value="Znf_RING"/>
</dbReference>
<feature type="compositionally biased region" description="Acidic residues" evidence="10">
    <location>
        <begin position="573"/>
        <end position="582"/>
    </location>
</feature>
<evidence type="ECO:0000259" key="11">
    <source>
        <dbReference type="PROSITE" id="PS50089"/>
    </source>
</evidence>
<feature type="compositionally biased region" description="Low complexity" evidence="10">
    <location>
        <begin position="373"/>
        <end position="397"/>
    </location>
</feature>
<dbReference type="InterPro" id="IPR058746">
    <property type="entry name" value="Znf_RING-type_Topors"/>
</dbReference>
<evidence type="ECO:0000256" key="2">
    <source>
        <dbReference type="ARBA" id="ARBA00012483"/>
    </source>
</evidence>
<dbReference type="InterPro" id="IPR018957">
    <property type="entry name" value="Znf_C3HC4_RING-type"/>
</dbReference>
<evidence type="ECO:0000256" key="9">
    <source>
        <dbReference type="PROSITE-ProRule" id="PRU00175"/>
    </source>
</evidence>
<dbReference type="GO" id="GO:0061630">
    <property type="term" value="F:ubiquitin protein ligase activity"/>
    <property type="evidence" value="ECO:0007669"/>
    <property type="project" value="UniProtKB-EC"/>
</dbReference>
<keyword evidence="7" id="KW-0805">Transcription regulation</keyword>
<dbReference type="CDD" id="cd16574">
    <property type="entry name" value="RING-HC_Topors"/>
    <property type="match status" value="1"/>
</dbReference>
<dbReference type="VEuPathDB" id="VectorBase:AFAF014003"/>
<dbReference type="InterPro" id="IPR017907">
    <property type="entry name" value="Znf_RING_CS"/>
</dbReference>
<keyword evidence="3" id="KW-0808">Transferase</keyword>
<feature type="region of interest" description="Disordered" evidence="10">
    <location>
        <begin position="484"/>
        <end position="517"/>
    </location>
</feature>
<dbReference type="AlphaFoldDB" id="A0A182QP04"/>
<sequence length="1220" mass="132494">MQLLFRRQLQAAAAFRRTMEEAPVVDCPPTPEILPVSNTPPSRLGEVVCSSSSEETEETSATGGRRSPPQKCAICLGKCRQRAFSDACAHEFCFRCLLEWSKVKPECPLCKQRFYTIVYHKAIDRSDPRLIHEPISTDPRDHSRELYNQLNVYLDASHRFTYLATLRSSSNSDRLQQLLRHQSSEVDRFIREYGNERIPSRRDDVEWRRFIYANSLYALPLPDVNGRYRDCSAAFYRENQAQLHRVLGWLRRELHVTELIAPGMGRPDELLFEELMQLYDVDSRPFLVRIMRHIRTEYIDHFQHELSNFARSPYDVIGYDRFVQYNPRFVQRRPRNQQVIISSSEEDNDDIVYMPNPSSAAETGGGGVGGGEVATNSNSNSSSSTTANTTATTTATNVGAPTDASSSSASSARNEAAVTVQAAAPEPPIAPPPVYPVRDNILLSSSDSDDCQFVLAQKPPHLRTPDHVVDLESASDSDVVFVAEDSSQAPNRQQQQQQQQQSSWMKNEASSANQEYNNGASTSAGFCGGCGKGGTSGASGSGTGTTAASRARYYERQHVTRHTGGMGVKMMYETDDTGDSDSEGAGGHCGRYTSTPSASSSHEEVRTKSTKQTTPAVSGGAGSKSKSTRKKKSTAVAAVEPVNSNPQQAKPKRTGRSATTRGGRKVKKRTKRTTPAAGCGEEVPADETAAHYVIASRPSVSPTIDVTTVDDGVETRERKLKSVIIKRCHYGKAVAPAATSQPSAVVDTRSQEEPTTSRLAPPERVQLLDTDCCLSSDTELELPPGGDWSNSGASAITTASTVQTIESESFHVAAQYVQEQLSLPPLPAGSCSTRQPTLESAADMLLLAAEETSTTNTTTTSATITTCSSSSSSSTINTTTTTSTNDPSSSESIFEPSMCWVSTADNTRPPLLPEDRPLSSAAAYPFSSISFPPSTATSVSPTPSLASPALGSTLPATVASPMQLIEGLAALGDDVGDSPLPSSVLGIDAIDRVAIDEIIGSDDVHQEQDQHHHSTTESSPIVDLPREDTAATVTVPCESLPAPVPATTVADGMTIGAQLHLVSHIILYNLMNETRRETETVEPRWIASGSRSSRIFLGCLLTKKNHNLFNISTLYTNTRVMGSSTPAQRVPPATQETNALRGRHETVKLYYTNLYIRLYTASAVYTFSVARKISDYSRLSIPFEVRWIYISCSEQSPPPPLPQQYTSVKSSGNVSVGERF</sequence>
<dbReference type="GO" id="GO:0006513">
    <property type="term" value="P:protein monoubiquitination"/>
    <property type="evidence" value="ECO:0007669"/>
    <property type="project" value="TreeGrafter"/>
</dbReference>
<organism evidence="12 13">
    <name type="scientific">Anopheles farauti</name>
    <dbReference type="NCBI Taxonomy" id="69004"/>
    <lineage>
        <taxon>Eukaryota</taxon>
        <taxon>Metazoa</taxon>
        <taxon>Ecdysozoa</taxon>
        <taxon>Arthropoda</taxon>
        <taxon>Hexapoda</taxon>
        <taxon>Insecta</taxon>
        <taxon>Pterygota</taxon>
        <taxon>Neoptera</taxon>
        <taxon>Endopterygota</taxon>
        <taxon>Diptera</taxon>
        <taxon>Nematocera</taxon>
        <taxon>Culicoidea</taxon>
        <taxon>Culicidae</taxon>
        <taxon>Anophelinae</taxon>
        <taxon>Anopheles</taxon>
    </lineage>
</organism>
<protein>
    <recommendedName>
        <fullName evidence="2">RING-type E3 ubiquitin transferase</fullName>
        <ecNumber evidence="2">2.3.2.27</ecNumber>
    </recommendedName>
</protein>
<feature type="region of interest" description="Disordered" evidence="10">
    <location>
        <begin position="46"/>
        <end position="67"/>
    </location>
</feature>
<evidence type="ECO:0000313" key="12">
    <source>
        <dbReference type="EnsemblMetazoa" id="AFAF014003-PA"/>
    </source>
</evidence>
<feature type="domain" description="RING-type" evidence="11">
    <location>
        <begin position="72"/>
        <end position="111"/>
    </location>
</feature>
<evidence type="ECO:0000256" key="6">
    <source>
        <dbReference type="ARBA" id="ARBA00022833"/>
    </source>
</evidence>
<dbReference type="SUPFAM" id="SSF57850">
    <property type="entry name" value="RING/U-box"/>
    <property type="match status" value="1"/>
</dbReference>
<keyword evidence="4" id="KW-0479">Metal-binding</keyword>
<feature type="compositionally biased region" description="Polar residues" evidence="10">
    <location>
        <begin position="1205"/>
        <end position="1214"/>
    </location>
</feature>
<dbReference type="EMBL" id="AXCN02000446">
    <property type="status" value="NOT_ANNOTATED_CDS"/>
    <property type="molecule type" value="Genomic_DNA"/>
</dbReference>
<feature type="compositionally biased region" description="Basic residues" evidence="10">
    <location>
        <begin position="662"/>
        <end position="672"/>
    </location>
</feature>
<dbReference type="PANTHER" id="PTHR46077:SF1">
    <property type="entry name" value="TOP1 BINDING ARGININE_SERINE RICH PROTEIN, E3 UBIQUITIN LIGASE"/>
    <property type="match status" value="1"/>
</dbReference>
<dbReference type="InterPro" id="IPR058745">
    <property type="entry name" value="PWI_Topors"/>
</dbReference>
<feature type="compositionally biased region" description="Polar residues" evidence="10">
    <location>
        <begin position="502"/>
        <end position="517"/>
    </location>
</feature>
<evidence type="ECO:0000256" key="5">
    <source>
        <dbReference type="ARBA" id="ARBA00022771"/>
    </source>
</evidence>
<dbReference type="STRING" id="69004.A0A182QP04"/>
<feature type="compositionally biased region" description="Pro residues" evidence="10">
    <location>
        <begin position="425"/>
        <end position="435"/>
    </location>
</feature>
<feature type="compositionally biased region" description="Gly residues" evidence="10">
    <location>
        <begin position="534"/>
        <end position="543"/>
    </location>
</feature>
<dbReference type="GO" id="GO:0008270">
    <property type="term" value="F:zinc ion binding"/>
    <property type="evidence" value="ECO:0007669"/>
    <property type="project" value="UniProtKB-KW"/>
</dbReference>
<dbReference type="Pfam" id="PF26084">
    <property type="entry name" value="PWI_Topors"/>
    <property type="match status" value="1"/>
</dbReference>
<feature type="region of interest" description="Disordered" evidence="10">
    <location>
        <begin position="1197"/>
        <end position="1220"/>
    </location>
</feature>
<reference evidence="12" key="2">
    <citation type="submission" date="2020-05" db="UniProtKB">
        <authorList>
            <consortium name="EnsemblMetazoa"/>
        </authorList>
    </citation>
    <scope>IDENTIFICATION</scope>
    <source>
        <strain evidence="12">FAR1</strain>
    </source>
</reference>
<evidence type="ECO:0000256" key="3">
    <source>
        <dbReference type="ARBA" id="ARBA00022679"/>
    </source>
</evidence>
<dbReference type="GO" id="GO:0000209">
    <property type="term" value="P:protein polyubiquitination"/>
    <property type="evidence" value="ECO:0007669"/>
    <property type="project" value="TreeGrafter"/>
</dbReference>
<dbReference type="Pfam" id="PF00097">
    <property type="entry name" value="zf-C3HC4"/>
    <property type="match status" value="1"/>
</dbReference>
<feature type="region of interest" description="Disordered" evidence="10">
    <location>
        <begin position="336"/>
        <end position="435"/>
    </location>
</feature>
<dbReference type="EnsemblMetazoa" id="AFAF014003-RA">
    <property type="protein sequence ID" value="AFAF014003-PA"/>
    <property type="gene ID" value="AFAF014003"/>
</dbReference>
<evidence type="ECO:0000256" key="10">
    <source>
        <dbReference type="SAM" id="MobiDB-lite"/>
    </source>
</evidence>
<name>A0A182QP04_9DIPT</name>
<dbReference type="EC" id="2.3.2.27" evidence="2"/>
<keyword evidence="5 9" id="KW-0863">Zinc-finger</keyword>
<keyword evidence="13" id="KW-1185">Reference proteome</keyword>
<dbReference type="SMART" id="SM00184">
    <property type="entry name" value="RING"/>
    <property type="match status" value="1"/>
</dbReference>
<dbReference type="PANTHER" id="PTHR46077">
    <property type="entry name" value="E3 UBIQUITIN-PROTEIN LIGASE TOPORS"/>
    <property type="match status" value="1"/>
</dbReference>
<evidence type="ECO:0000256" key="7">
    <source>
        <dbReference type="ARBA" id="ARBA00023015"/>
    </source>
</evidence>
<dbReference type="PROSITE" id="PS50089">
    <property type="entry name" value="ZF_RING_2"/>
    <property type="match status" value="1"/>
</dbReference>
<keyword evidence="8" id="KW-0804">Transcription</keyword>
<feature type="region of interest" description="Disordered" evidence="10">
    <location>
        <begin position="534"/>
        <end position="681"/>
    </location>
</feature>
<proteinExistence type="predicted"/>
<dbReference type="InterPro" id="IPR013083">
    <property type="entry name" value="Znf_RING/FYVE/PHD"/>
</dbReference>
<dbReference type="Proteomes" id="UP000075886">
    <property type="component" value="Unassembled WGS sequence"/>
</dbReference>
<feature type="region of interest" description="Disordered" evidence="10">
    <location>
        <begin position="857"/>
        <end position="892"/>
    </location>
</feature>
<evidence type="ECO:0000256" key="4">
    <source>
        <dbReference type="ARBA" id="ARBA00022723"/>
    </source>
</evidence>
<dbReference type="Gene3D" id="3.30.40.10">
    <property type="entry name" value="Zinc/RING finger domain, C3HC4 (zinc finger)"/>
    <property type="match status" value="1"/>
</dbReference>
<dbReference type="GO" id="GO:0005634">
    <property type="term" value="C:nucleus"/>
    <property type="evidence" value="ECO:0007669"/>
    <property type="project" value="UniProtKB-ARBA"/>
</dbReference>
<accession>A0A182QP04</accession>
<feature type="compositionally biased region" description="Gly residues" evidence="10">
    <location>
        <begin position="363"/>
        <end position="372"/>
    </location>
</feature>
<comment type="catalytic activity">
    <reaction evidence="1">
        <text>S-ubiquitinyl-[E2 ubiquitin-conjugating enzyme]-L-cysteine + [acceptor protein]-L-lysine = [E2 ubiquitin-conjugating enzyme]-L-cysteine + N(6)-ubiquitinyl-[acceptor protein]-L-lysine.</text>
        <dbReference type="EC" id="2.3.2.27"/>
    </reaction>
</comment>
<evidence type="ECO:0000313" key="13">
    <source>
        <dbReference type="Proteomes" id="UP000075886"/>
    </source>
</evidence>
<evidence type="ECO:0000256" key="1">
    <source>
        <dbReference type="ARBA" id="ARBA00000900"/>
    </source>
</evidence>
<dbReference type="PROSITE" id="PS00518">
    <property type="entry name" value="ZF_RING_1"/>
    <property type="match status" value="1"/>
</dbReference>
<keyword evidence="6" id="KW-0862">Zinc</keyword>